<evidence type="ECO:0000313" key="3">
    <source>
        <dbReference type="EMBL" id="CAI2374332.1"/>
    </source>
</evidence>
<evidence type="ECO:0000313" key="4">
    <source>
        <dbReference type="Proteomes" id="UP001295684"/>
    </source>
</evidence>
<sequence length="355" mass="41772">MVKKRETQDAGAPAKKPIHIELQQKDKEIKRLSGQIKEATKKRDKAGRKDAAHKHKNKITPGKMKNKIKRMEMVRSMKKEKAKKKNLVRLKKKQIRLEKGEDACPRGITNTIETMRVYEETFIAEADEEIEADENIDEFNEYFKEKTTPKICMVTNRRPSRGVFQFLKELKTVIPNLHYYERKNFKLKDIIEFAKNREYTDVMIIYEKRGEPHTMILSHLPKGPTATFRISGIKLNHQIANHGNAVETMPELILNNFDTRLGHRIGRMLAALFPQRPNFKGRQVVTLHNQRDFIFCRHHRYEFVKNGQRANLQELGPRFTLKLKTLQHGTFDTKFGEFEFIYHAKMGENRKKLFV</sequence>
<dbReference type="Pfam" id="PF04427">
    <property type="entry name" value="Brix"/>
    <property type="match status" value="1"/>
</dbReference>
<dbReference type="PANTHER" id="PTHR22734:SF3">
    <property type="entry name" value="RIBOSOME PRODUCTION FACTOR 1"/>
    <property type="match status" value="1"/>
</dbReference>
<evidence type="ECO:0000259" key="2">
    <source>
        <dbReference type="PROSITE" id="PS50833"/>
    </source>
</evidence>
<dbReference type="FunFam" id="3.40.50.10480:FF:000001">
    <property type="entry name" value="IMP4, U3 small nucleolar ribonucleoprotein"/>
    <property type="match status" value="1"/>
</dbReference>
<feature type="region of interest" description="Disordered" evidence="1">
    <location>
        <begin position="35"/>
        <end position="57"/>
    </location>
</feature>
<dbReference type="GO" id="GO:0005654">
    <property type="term" value="C:nucleoplasm"/>
    <property type="evidence" value="ECO:0007669"/>
    <property type="project" value="UniProtKB-ARBA"/>
</dbReference>
<keyword evidence="4" id="KW-1185">Reference proteome</keyword>
<protein>
    <recommendedName>
        <fullName evidence="2">Brix domain-containing protein</fullName>
    </recommendedName>
</protein>
<dbReference type="Proteomes" id="UP001295684">
    <property type="component" value="Unassembled WGS sequence"/>
</dbReference>
<dbReference type="Gene3D" id="3.40.50.10480">
    <property type="entry name" value="Probable brix-domain ribosomal biogenesis protein"/>
    <property type="match status" value="1"/>
</dbReference>
<name>A0AAD2CYY8_EUPCR</name>
<dbReference type="GO" id="GO:0034457">
    <property type="term" value="C:Mpp10 complex"/>
    <property type="evidence" value="ECO:0007669"/>
    <property type="project" value="UniProtKB-ARBA"/>
</dbReference>
<dbReference type="AlphaFoldDB" id="A0AAD2CYY8"/>
<dbReference type="SUPFAM" id="SSF52954">
    <property type="entry name" value="Class II aaRS ABD-related"/>
    <property type="match status" value="1"/>
</dbReference>
<dbReference type="PANTHER" id="PTHR22734">
    <property type="entry name" value="U3 SMALL NUCLEOLAR RIBONUCLEOPROTEIN PROTEIN IMP4"/>
    <property type="match status" value="1"/>
</dbReference>
<dbReference type="SMART" id="SM00879">
    <property type="entry name" value="Brix"/>
    <property type="match status" value="1"/>
</dbReference>
<evidence type="ECO:0000256" key="1">
    <source>
        <dbReference type="SAM" id="MobiDB-lite"/>
    </source>
</evidence>
<accession>A0AAD2CYY8</accession>
<dbReference type="GO" id="GO:0042274">
    <property type="term" value="P:ribosomal small subunit biogenesis"/>
    <property type="evidence" value="ECO:0007669"/>
    <property type="project" value="UniProtKB-ARBA"/>
</dbReference>
<dbReference type="EMBL" id="CAMPGE010015724">
    <property type="protein sequence ID" value="CAI2374332.1"/>
    <property type="molecule type" value="Genomic_DNA"/>
</dbReference>
<dbReference type="GO" id="GO:0032040">
    <property type="term" value="C:small-subunit processome"/>
    <property type="evidence" value="ECO:0007669"/>
    <property type="project" value="UniProtKB-ARBA"/>
</dbReference>
<gene>
    <name evidence="3" type="ORF">ECRASSUSDP1_LOCUS15684</name>
</gene>
<organism evidence="3 4">
    <name type="scientific">Euplotes crassus</name>
    <dbReference type="NCBI Taxonomy" id="5936"/>
    <lineage>
        <taxon>Eukaryota</taxon>
        <taxon>Sar</taxon>
        <taxon>Alveolata</taxon>
        <taxon>Ciliophora</taxon>
        <taxon>Intramacronucleata</taxon>
        <taxon>Spirotrichea</taxon>
        <taxon>Hypotrichia</taxon>
        <taxon>Euplotida</taxon>
        <taxon>Euplotidae</taxon>
        <taxon>Moneuplotes</taxon>
    </lineage>
</organism>
<dbReference type="InterPro" id="IPR044281">
    <property type="entry name" value="IMP4/RPF1"/>
</dbReference>
<dbReference type="GO" id="GO:0042134">
    <property type="term" value="F:rRNA primary transcript binding"/>
    <property type="evidence" value="ECO:0007669"/>
    <property type="project" value="InterPro"/>
</dbReference>
<dbReference type="InterPro" id="IPR007109">
    <property type="entry name" value="Brix"/>
</dbReference>
<feature type="domain" description="Brix" evidence="2">
    <location>
        <begin position="149"/>
        <end position="332"/>
    </location>
</feature>
<reference evidence="3" key="1">
    <citation type="submission" date="2023-07" db="EMBL/GenBank/DDBJ databases">
        <authorList>
            <consortium name="AG Swart"/>
            <person name="Singh M."/>
            <person name="Singh A."/>
            <person name="Seah K."/>
            <person name="Emmerich C."/>
        </authorList>
    </citation>
    <scope>NUCLEOTIDE SEQUENCE</scope>
    <source>
        <strain evidence="3">DP1</strain>
    </source>
</reference>
<feature type="compositionally biased region" description="Basic residues" evidence="1">
    <location>
        <begin position="40"/>
        <end position="57"/>
    </location>
</feature>
<dbReference type="GO" id="GO:0000470">
    <property type="term" value="P:maturation of LSU-rRNA"/>
    <property type="evidence" value="ECO:0007669"/>
    <property type="project" value="TreeGrafter"/>
</dbReference>
<dbReference type="PROSITE" id="PS50833">
    <property type="entry name" value="BRIX"/>
    <property type="match status" value="1"/>
</dbReference>
<proteinExistence type="predicted"/>
<comment type="caution">
    <text evidence="3">The sequence shown here is derived from an EMBL/GenBank/DDBJ whole genome shotgun (WGS) entry which is preliminary data.</text>
</comment>
<dbReference type="GO" id="GO:0000460">
    <property type="term" value="P:maturation of 5.8S rRNA"/>
    <property type="evidence" value="ECO:0007669"/>
    <property type="project" value="TreeGrafter"/>
</dbReference>
<dbReference type="GO" id="GO:0030687">
    <property type="term" value="C:preribosome, large subunit precursor"/>
    <property type="evidence" value="ECO:0007669"/>
    <property type="project" value="TreeGrafter"/>
</dbReference>